<dbReference type="InterPro" id="IPR015943">
    <property type="entry name" value="WD40/YVTN_repeat-like_dom_sf"/>
</dbReference>
<accession>A0A5J6MRF1</accession>
<reference evidence="1 2" key="1">
    <citation type="submission" date="2019-08" db="EMBL/GenBank/DDBJ databases">
        <title>Hyperibacter terrae gen. nov., sp. nov. and Hyperibacter viscosus sp. nov., two new members in the family Rhodospirillaceae isolated from the rhizosphere of Hypericum perforatum.</title>
        <authorList>
            <person name="Noviana Z."/>
        </authorList>
    </citation>
    <scope>NUCLEOTIDE SEQUENCE [LARGE SCALE GENOMIC DNA]</scope>
    <source>
        <strain evidence="1 2">R5913</strain>
    </source>
</reference>
<sequence length="321" mass="35080">MPTETPEPALPILLCTTVVRSAHHGSSHGGAYLVDMERGDHRQMLDWNDAAIDWSGRGGDRGLRGIACHGDEVYIAAADEIFVYSPDFRRLRSFRHPCLGLCHEIFIAEDRLYLTSTAFDSILVYDLPARRFIAGHCLRRDAATGALLYRPFDPAGPGLPDTGDSTHINNVFVEGGRIFVGGVGLDRLIELRDGQATAYARLPTWTHNARPFAGGVIANSTQGDVVLIAERDGRPRLSLPVPRYPAGQLLNSDLPADFARQAFGRGLAVIDDRHIVAGSSPATLTAWCLDPLTRLATVNLSLDVRNAVHGLVVWPFGRTWK</sequence>
<dbReference type="AlphaFoldDB" id="A0A5J6MRF1"/>
<proteinExistence type="predicted"/>
<dbReference type="EMBL" id="CP042906">
    <property type="protein sequence ID" value="QEX19909.1"/>
    <property type="molecule type" value="Genomic_DNA"/>
</dbReference>
<protein>
    <submittedName>
        <fullName evidence="1">Uncharacterized protein</fullName>
    </submittedName>
</protein>
<keyword evidence="2" id="KW-1185">Reference proteome</keyword>
<evidence type="ECO:0000313" key="2">
    <source>
        <dbReference type="Proteomes" id="UP000326202"/>
    </source>
</evidence>
<name>A0A5J6MRF1_9PROT</name>
<dbReference type="OrthoDB" id="9767022at2"/>
<dbReference type="RefSeq" id="WP_151179927.1">
    <property type="nucleotide sequence ID" value="NZ_CP042906.1"/>
</dbReference>
<gene>
    <name evidence="1" type="ORF">FRZ44_52240</name>
</gene>
<dbReference type="KEGG" id="htq:FRZ44_52240"/>
<evidence type="ECO:0000313" key="1">
    <source>
        <dbReference type="EMBL" id="QEX19909.1"/>
    </source>
</evidence>
<dbReference type="Gene3D" id="2.130.10.10">
    <property type="entry name" value="YVTN repeat-like/Quinoprotein amine dehydrogenase"/>
    <property type="match status" value="1"/>
</dbReference>
<dbReference type="Proteomes" id="UP000326202">
    <property type="component" value="Chromosome"/>
</dbReference>
<organism evidence="1 2">
    <name type="scientific">Hypericibacter terrae</name>
    <dbReference type="NCBI Taxonomy" id="2602015"/>
    <lineage>
        <taxon>Bacteria</taxon>
        <taxon>Pseudomonadati</taxon>
        <taxon>Pseudomonadota</taxon>
        <taxon>Alphaproteobacteria</taxon>
        <taxon>Rhodospirillales</taxon>
        <taxon>Dongiaceae</taxon>
        <taxon>Hypericibacter</taxon>
    </lineage>
</organism>
<dbReference type="SUPFAM" id="SSF63825">
    <property type="entry name" value="YWTD domain"/>
    <property type="match status" value="1"/>
</dbReference>